<proteinExistence type="inferred from homology"/>
<accession>A0A3N4A121</accession>
<evidence type="ECO:0000256" key="1">
    <source>
        <dbReference type="ARBA" id="ARBA00006738"/>
    </source>
</evidence>
<dbReference type="RefSeq" id="WP_123826452.1">
    <property type="nucleotide sequence ID" value="NZ_RKMF01000017.1"/>
</dbReference>
<dbReference type="HAMAP" id="MF_00048">
    <property type="entry name" value="UPF0102"/>
    <property type="match status" value="1"/>
</dbReference>
<dbReference type="OrthoDB" id="9794876at2"/>
<dbReference type="Gene3D" id="3.40.1350.10">
    <property type="match status" value="1"/>
</dbReference>
<protein>
    <recommendedName>
        <fullName evidence="2">UPF0102 protein EDL96_12030</fullName>
    </recommendedName>
</protein>
<keyword evidence="4" id="KW-1185">Reference proteome</keyword>
<comment type="similarity">
    <text evidence="1 2">Belongs to the UPF0102 family.</text>
</comment>
<comment type="caution">
    <text evidence="3">The sequence shown here is derived from an EMBL/GenBank/DDBJ whole genome shotgun (WGS) entry which is preliminary data.</text>
</comment>
<dbReference type="PANTHER" id="PTHR34039">
    <property type="entry name" value="UPF0102 PROTEIN YRAN"/>
    <property type="match status" value="1"/>
</dbReference>
<reference evidence="3 4" key="1">
    <citation type="submission" date="2018-10" db="EMBL/GenBank/DDBJ databases">
        <title>Kocuria sp. M5W7-7, whole genome shotgun sequence.</title>
        <authorList>
            <person name="Tuo L."/>
        </authorList>
    </citation>
    <scope>NUCLEOTIDE SEQUENCE [LARGE SCALE GENOMIC DNA]</scope>
    <source>
        <strain evidence="3 4">M5W7-7</strain>
    </source>
</reference>
<organism evidence="3 4">
    <name type="scientific">Kocuria soli</name>
    <dbReference type="NCBI Taxonomy" id="2485125"/>
    <lineage>
        <taxon>Bacteria</taxon>
        <taxon>Bacillati</taxon>
        <taxon>Actinomycetota</taxon>
        <taxon>Actinomycetes</taxon>
        <taxon>Micrococcales</taxon>
        <taxon>Micrococcaceae</taxon>
        <taxon>Kocuria</taxon>
    </lineage>
</organism>
<sequence>MPENPTGHGSFPDRDPRQTLGRAGERWAAQYLQCRGARVLATNWRARLSEHGVKGELDLVVLIGDTLVGVEVKTRSGTGFGHPLDSITPVKLRRLHRLLAAWAREQGEQTRPRRVDAVAVLVTRPAGGAGHSAATVRLHHRPGLIE</sequence>
<gene>
    <name evidence="3" type="ORF">EDL96_12030</name>
</gene>
<dbReference type="SUPFAM" id="SSF52980">
    <property type="entry name" value="Restriction endonuclease-like"/>
    <property type="match status" value="1"/>
</dbReference>
<evidence type="ECO:0000313" key="4">
    <source>
        <dbReference type="Proteomes" id="UP000270616"/>
    </source>
</evidence>
<dbReference type="PANTHER" id="PTHR34039:SF1">
    <property type="entry name" value="UPF0102 PROTEIN YRAN"/>
    <property type="match status" value="1"/>
</dbReference>
<dbReference type="NCBIfam" id="NF009154">
    <property type="entry name" value="PRK12497.3-3"/>
    <property type="match status" value="1"/>
</dbReference>
<dbReference type="GO" id="GO:0003676">
    <property type="term" value="F:nucleic acid binding"/>
    <property type="evidence" value="ECO:0007669"/>
    <property type="project" value="InterPro"/>
</dbReference>
<evidence type="ECO:0000256" key="2">
    <source>
        <dbReference type="HAMAP-Rule" id="MF_00048"/>
    </source>
</evidence>
<dbReference type="InterPro" id="IPR011335">
    <property type="entry name" value="Restrct_endonuc-II-like"/>
</dbReference>
<dbReference type="Proteomes" id="UP000270616">
    <property type="component" value="Unassembled WGS sequence"/>
</dbReference>
<dbReference type="InterPro" id="IPR011856">
    <property type="entry name" value="tRNA_endonuc-like_dom_sf"/>
</dbReference>
<dbReference type="InterPro" id="IPR003509">
    <property type="entry name" value="UPF0102_YraN-like"/>
</dbReference>
<dbReference type="Pfam" id="PF02021">
    <property type="entry name" value="UPF0102"/>
    <property type="match status" value="1"/>
</dbReference>
<dbReference type="EMBL" id="RKMF01000017">
    <property type="protein sequence ID" value="ROZ61837.1"/>
    <property type="molecule type" value="Genomic_DNA"/>
</dbReference>
<evidence type="ECO:0000313" key="3">
    <source>
        <dbReference type="EMBL" id="ROZ61837.1"/>
    </source>
</evidence>
<name>A0A3N4A121_9MICC</name>
<dbReference type="AlphaFoldDB" id="A0A3N4A121"/>